<name>A0AAW1SBX3_9CHLO</name>
<proteinExistence type="inferred from homology"/>
<dbReference type="InterPro" id="IPR016914">
    <property type="entry name" value="TrmL"/>
</dbReference>
<organism evidence="7 8">
    <name type="scientific">Apatococcus lobatus</name>
    <dbReference type="NCBI Taxonomy" id="904363"/>
    <lineage>
        <taxon>Eukaryota</taxon>
        <taxon>Viridiplantae</taxon>
        <taxon>Chlorophyta</taxon>
        <taxon>core chlorophytes</taxon>
        <taxon>Trebouxiophyceae</taxon>
        <taxon>Chlorellales</taxon>
        <taxon>Chlorellaceae</taxon>
        <taxon>Apatococcus</taxon>
    </lineage>
</organism>
<dbReference type="GO" id="GO:0003723">
    <property type="term" value="F:RNA binding"/>
    <property type="evidence" value="ECO:0007669"/>
    <property type="project" value="InterPro"/>
</dbReference>
<evidence type="ECO:0000256" key="3">
    <source>
        <dbReference type="ARBA" id="ARBA00022679"/>
    </source>
</evidence>
<dbReference type="Pfam" id="PF00588">
    <property type="entry name" value="SpoU_methylase"/>
    <property type="match status" value="1"/>
</dbReference>
<comment type="caution">
    <text evidence="7">The sequence shown here is derived from an EMBL/GenBank/DDBJ whole genome shotgun (WGS) entry which is preliminary data.</text>
</comment>
<dbReference type="GO" id="GO:0002130">
    <property type="term" value="P:wobble position ribose methylation"/>
    <property type="evidence" value="ECO:0007669"/>
    <property type="project" value="TreeGrafter"/>
</dbReference>
<reference evidence="7 8" key="1">
    <citation type="journal article" date="2024" name="Nat. Commun.">
        <title>Phylogenomics reveals the evolutionary origins of lichenization in chlorophyte algae.</title>
        <authorList>
            <person name="Puginier C."/>
            <person name="Libourel C."/>
            <person name="Otte J."/>
            <person name="Skaloud P."/>
            <person name="Haon M."/>
            <person name="Grisel S."/>
            <person name="Petersen M."/>
            <person name="Berrin J.G."/>
            <person name="Delaux P.M."/>
            <person name="Dal Grande F."/>
            <person name="Keller J."/>
        </authorList>
    </citation>
    <scope>NUCLEOTIDE SEQUENCE [LARGE SCALE GENOMIC DNA]</scope>
    <source>
        <strain evidence="7 8">SAG 2145</strain>
    </source>
</reference>
<keyword evidence="3" id="KW-0808">Transferase</keyword>
<evidence type="ECO:0000259" key="6">
    <source>
        <dbReference type="Pfam" id="PF00588"/>
    </source>
</evidence>
<accession>A0AAW1SBX3</accession>
<evidence type="ECO:0000256" key="1">
    <source>
        <dbReference type="ARBA" id="ARBA00022490"/>
    </source>
</evidence>
<dbReference type="GO" id="GO:0008173">
    <property type="term" value="F:RNA methyltransferase activity"/>
    <property type="evidence" value="ECO:0007669"/>
    <property type="project" value="InterPro"/>
</dbReference>
<keyword evidence="2" id="KW-0489">Methyltransferase</keyword>
<dbReference type="HAMAP" id="MF_01885">
    <property type="entry name" value="tRNA_methyltr_TrmL"/>
    <property type="match status" value="1"/>
</dbReference>
<evidence type="ECO:0000256" key="2">
    <source>
        <dbReference type="ARBA" id="ARBA00022603"/>
    </source>
</evidence>
<dbReference type="Gene3D" id="3.40.1280.10">
    <property type="match status" value="1"/>
</dbReference>
<feature type="domain" description="tRNA/rRNA methyltransferase SpoU type" evidence="6">
    <location>
        <begin position="49"/>
        <end position="197"/>
    </location>
</feature>
<dbReference type="AlphaFoldDB" id="A0AAW1SBX3"/>
<evidence type="ECO:0000256" key="4">
    <source>
        <dbReference type="ARBA" id="ARBA00022691"/>
    </source>
</evidence>
<keyword evidence="5" id="KW-0819">tRNA processing</keyword>
<dbReference type="InterPro" id="IPR029026">
    <property type="entry name" value="tRNA_m1G_MTases_N"/>
</dbReference>
<dbReference type="InterPro" id="IPR029028">
    <property type="entry name" value="Alpha/beta_knot_MTases"/>
</dbReference>
<dbReference type="PANTHER" id="PTHR42971:SF1">
    <property type="entry name" value="TRNA (CYTIDINE(34)-2'-O)-METHYLTRANSFERASE"/>
    <property type="match status" value="1"/>
</dbReference>
<keyword evidence="4" id="KW-0949">S-adenosyl-L-methionine</keyword>
<dbReference type="InterPro" id="IPR001537">
    <property type="entry name" value="SpoU_MeTrfase"/>
</dbReference>
<dbReference type="SUPFAM" id="SSF75217">
    <property type="entry name" value="alpha/beta knot"/>
    <property type="match status" value="1"/>
</dbReference>
<dbReference type="PANTHER" id="PTHR42971">
    <property type="entry name" value="TRNA (CYTIDINE(34)-2'-O)-METHYLTRANSFERASE"/>
    <property type="match status" value="1"/>
</dbReference>
<evidence type="ECO:0000313" key="8">
    <source>
        <dbReference type="Proteomes" id="UP001438707"/>
    </source>
</evidence>
<protein>
    <recommendedName>
        <fullName evidence="6">tRNA/rRNA methyltransferase SpoU type domain-containing protein</fullName>
    </recommendedName>
</protein>
<evidence type="ECO:0000313" key="7">
    <source>
        <dbReference type="EMBL" id="KAK9843069.1"/>
    </source>
</evidence>
<dbReference type="CDD" id="cd18094">
    <property type="entry name" value="SpoU-like_TrmL"/>
    <property type="match status" value="1"/>
</dbReference>
<sequence length="220" mass="24217">MVMLCRQPCRLLRFPAHPLHLRSSCSLQAAKDWSVTDAGSRNLSLRQDLHVVLVHPQIPQNAGSIARTCAATGVPLHLVKPLGFEISSRLLKRAGLDYWPYVCVAIHESWQDFVRHVESQPGKQKLIGFSKRGSIHHATPGLYQSSSWLLYGAETDGLPPEAFEMCDQPSHAMARIPILETYVRSLNLAVSTGIGVYEALRQLDGPVLPPISGQAPATQQ</sequence>
<dbReference type="EMBL" id="JALJOS010000002">
    <property type="protein sequence ID" value="KAK9843069.1"/>
    <property type="molecule type" value="Genomic_DNA"/>
</dbReference>
<keyword evidence="1" id="KW-0963">Cytoplasm</keyword>
<gene>
    <name evidence="7" type="ORF">WJX74_006512</name>
</gene>
<dbReference type="Proteomes" id="UP001438707">
    <property type="component" value="Unassembled WGS sequence"/>
</dbReference>
<keyword evidence="8" id="KW-1185">Reference proteome</keyword>
<evidence type="ECO:0000256" key="5">
    <source>
        <dbReference type="ARBA" id="ARBA00022694"/>
    </source>
</evidence>